<proteinExistence type="inferred from homology"/>
<feature type="domain" description="Lipase" evidence="5">
    <location>
        <begin position="7"/>
        <end position="132"/>
    </location>
</feature>
<dbReference type="PANTHER" id="PTHR11610:SF173">
    <property type="entry name" value="LIPASE DOMAIN-CONTAINING PROTEIN-RELATED"/>
    <property type="match status" value="1"/>
</dbReference>
<name>A0A9P0TX07_PIEBR</name>
<dbReference type="GO" id="GO:0017171">
    <property type="term" value="F:serine hydrolase activity"/>
    <property type="evidence" value="ECO:0007669"/>
    <property type="project" value="TreeGrafter"/>
</dbReference>
<feature type="domain" description="Lipase" evidence="5">
    <location>
        <begin position="177"/>
        <end position="314"/>
    </location>
</feature>
<keyword evidence="3" id="KW-0964">Secreted</keyword>
<evidence type="ECO:0000256" key="2">
    <source>
        <dbReference type="ARBA" id="ARBA00010701"/>
    </source>
</evidence>
<dbReference type="InterPro" id="IPR000734">
    <property type="entry name" value="TAG_lipase"/>
</dbReference>
<gene>
    <name evidence="6" type="ORF">PIBRA_LOCUS13354</name>
</gene>
<protein>
    <recommendedName>
        <fullName evidence="5">Lipase domain-containing protein</fullName>
    </recommendedName>
</protein>
<evidence type="ECO:0000256" key="4">
    <source>
        <dbReference type="RuleBase" id="RU004262"/>
    </source>
</evidence>
<comment type="caution">
    <text evidence="6">The sequence shown here is derived from an EMBL/GenBank/DDBJ whole genome shotgun (WGS) entry which is preliminary data.</text>
</comment>
<dbReference type="EMBL" id="CALOZG010000085">
    <property type="protein sequence ID" value="CAH4037716.1"/>
    <property type="molecule type" value="Genomic_DNA"/>
</dbReference>
<dbReference type="GO" id="GO:0016298">
    <property type="term" value="F:lipase activity"/>
    <property type="evidence" value="ECO:0007669"/>
    <property type="project" value="InterPro"/>
</dbReference>
<evidence type="ECO:0000313" key="7">
    <source>
        <dbReference type="Proteomes" id="UP001152562"/>
    </source>
</evidence>
<dbReference type="GO" id="GO:0005615">
    <property type="term" value="C:extracellular space"/>
    <property type="evidence" value="ECO:0007669"/>
    <property type="project" value="TreeGrafter"/>
</dbReference>
<dbReference type="InterPro" id="IPR029058">
    <property type="entry name" value="AB_hydrolase_fold"/>
</dbReference>
<comment type="subcellular location">
    <subcellularLocation>
        <location evidence="1">Secreted</location>
    </subcellularLocation>
</comment>
<accession>A0A9P0TX07</accession>
<keyword evidence="7" id="KW-1185">Reference proteome</keyword>
<evidence type="ECO:0000256" key="3">
    <source>
        <dbReference type="ARBA" id="ARBA00022525"/>
    </source>
</evidence>
<sequence length="323" mass="35706">MAPLTAPESLLDPPFNVNLTTVIYAFGYNGSINDNTTLPVINAYLEYKQRSDINVVLMNWEREARIVLPLNLIGAAVQYPTTAIVNTRTVGNELGAALLRLSELGLDLDKLHLSGHSLGAHLIGYAGKVTRSSGKIISRRISHHTYNNSHPMEALVPERVVGGARDDASTFKKKGLSSRITGLDPAGPLFDGPVSLVGLQPGDARFVDVIHTNPIFLGDPDRLGDVDIRFNCDMLHQPGCPRNYIERCSHFRALLYFAESINSPRGFAAVQARACLDWRSGRNNRDGRILYWAENIDTQARGTYYLRTNRSPPFERGLNGIRP</sequence>
<dbReference type="Gene3D" id="3.40.50.1820">
    <property type="entry name" value="alpha/beta hydrolase"/>
    <property type="match status" value="1"/>
</dbReference>
<comment type="similarity">
    <text evidence="2 4">Belongs to the AB hydrolase superfamily. Lipase family.</text>
</comment>
<reference evidence="6" key="1">
    <citation type="submission" date="2022-05" db="EMBL/GenBank/DDBJ databases">
        <authorList>
            <person name="Okamura Y."/>
        </authorList>
    </citation>
    <scope>NUCLEOTIDE SEQUENCE</scope>
</reference>
<evidence type="ECO:0000256" key="1">
    <source>
        <dbReference type="ARBA" id="ARBA00004613"/>
    </source>
</evidence>
<dbReference type="Proteomes" id="UP001152562">
    <property type="component" value="Unassembled WGS sequence"/>
</dbReference>
<dbReference type="Pfam" id="PF00151">
    <property type="entry name" value="Lipase"/>
    <property type="match status" value="2"/>
</dbReference>
<dbReference type="SUPFAM" id="SSF53474">
    <property type="entry name" value="alpha/beta-Hydrolases"/>
    <property type="match status" value="1"/>
</dbReference>
<dbReference type="AlphaFoldDB" id="A0A9P0TX07"/>
<dbReference type="GO" id="GO:0016042">
    <property type="term" value="P:lipid catabolic process"/>
    <property type="evidence" value="ECO:0007669"/>
    <property type="project" value="TreeGrafter"/>
</dbReference>
<evidence type="ECO:0000259" key="5">
    <source>
        <dbReference type="Pfam" id="PF00151"/>
    </source>
</evidence>
<dbReference type="InterPro" id="IPR013818">
    <property type="entry name" value="Lipase"/>
</dbReference>
<organism evidence="6 7">
    <name type="scientific">Pieris brassicae</name>
    <name type="common">White butterfly</name>
    <name type="synonym">Large white butterfly</name>
    <dbReference type="NCBI Taxonomy" id="7116"/>
    <lineage>
        <taxon>Eukaryota</taxon>
        <taxon>Metazoa</taxon>
        <taxon>Ecdysozoa</taxon>
        <taxon>Arthropoda</taxon>
        <taxon>Hexapoda</taxon>
        <taxon>Insecta</taxon>
        <taxon>Pterygota</taxon>
        <taxon>Neoptera</taxon>
        <taxon>Endopterygota</taxon>
        <taxon>Lepidoptera</taxon>
        <taxon>Glossata</taxon>
        <taxon>Ditrysia</taxon>
        <taxon>Papilionoidea</taxon>
        <taxon>Pieridae</taxon>
        <taxon>Pierinae</taxon>
        <taxon>Pieris</taxon>
    </lineage>
</organism>
<dbReference type="PANTHER" id="PTHR11610">
    <property type="entry name" value="LIPASE"/>
    <property type="match status" value="1"/>
</dbReference>
<evidence type="ECO:0000313" key="6">
    <source>
        <dbReference type="EMBL" id="CAH4037716.1"/>
    </source>
</evidence>